<dbReference type="AlphaFoldDB" id="A0A151KUG0"/>
<protein>
    <submittedName>
        <fullName evidence="2">Uncharacterized protein</fullName>
    </submittedName>
</protein>
<keyword evidence="1" id="KW-1133">Transmembrane helix</keyword>
<dbReference type="EMBL" id="LOBP01000041">
    <property type="protein sequence ID" value="KYN90605.1"/>
    <property type="molecule type" value="Genomic_DNA"/>
</dbReference>
<dbReference type="Proteomes" id="UP000075346">
    <property type="component" value="Unassembled WGS sequence"/>
</dbReference>
<accession>A0A151KUG0</accession>
<sequence length="111" mass="12288">MENEVEPSFKISTRIWWNITWKTMVFGVPFSLVGGMFGAMFGMILTGGNEQLADTFGSICSWIAVIPIAILVIKTSLNTTYGKYRVSLTELAEENSYLEGQAAKKIEPTIS</sequence>
<feature type="transmembrane region" description="Helical" evidence="1">
    <location>
        <begin position="56"/>
        <end position="77"/>
    </location>
</feature>
<evidence type="ECO:0000256" key="1">
    <source>
        <dbReference type="SAM" id="Phobius"/>
    </source>
</evidence>
<proteinExistence type="predicted"/>
<organism evidence="2 4">
    <name type="scientific">Vibrio cidicii</name>
    <dbReference type="NCBI Taxonomy" id="1763883"/>
    <lineage>
        <taxon>Bacteria</taxon>
        <taxon>Pseudomonadati</taxon>
        <taxon>Pseudomonadota</taxon>
        <taxon>Gammaproteobacteria</taxon>
        <taxon>Vibrionales</taxon>
        <taxon>Vibrionaceae</taxon>
        <taxon>Vibrio</taxon>
    </lineage>
</organism>
<comment type="caution">
    <text evidence="2">The sequence shown here is derived from an EMBL/GenBank/DDBJ whole genome shotgun (WGS) entry which is preliminary data.</text>
</comment>
<dbReference type="RefSeq" id="WP_061897708.1">
    <property type="nucleotide sequence ID" value="NZ_CAXYEW010000107.1"/>
</dbReference>
<name>A0A151KUG0_9VIBR</name>
<reference evidence="2 5" key="2">
    <citation type="submission" date="2015-12" db="EMBL/GenBank/DDBJ databases">
        <authorList>
            <person name="Tarr C.L."/>
            <person name="Gladney L.M."/>
        </authorList>
    </citation>
    <scope>NUCLEOTIDE SEQUENCE</scope>
    <source>
        <strain evidence="3 5">1048-83</strain>
        <strain evidence="2">2538-88</strain>
    </source>
</reference>
<dbReference type="EMBL" id="LOBR01000073">
    <property type="protein sequence ID" value="KYN85006.1"/>
    <property type="molecule type" value="Genomic_DNA"/>
</dbReference>
<keyword evidence="5" id="KW-1185">Reference proteome</keyword>
<keyword evidence="1" id="KW-0472">Membrane</keyword>
<dbReference type="Proteomes" id="UP000075609">
    <property type="component" value="Unassembled WGS sequence"/>
</dbReference>
<evidence type="ECO:0000313" key="3">
    <source>
        <dbReference type="EMBL" id="KYN90605.1"/>
    </source>
</evidence>
<evidence type="ECO:0000313" key="5">
    <source>
        <dbReference type="Proteomes" id="UP000075609"/>
    </source>
</evidence>
<evidence type="ECO:0000313" key="4">
    <source>
        <dbReference type="Proteomes" id="UP000075346"/>
    </source>
</evidence>
<reference evidence="4" key="1">
    <citation type="submission" date="2015-12" db="EMBL/GenBank/DDBJ databases">
        <authorList>
            <person name="Shamseldin A."/>
            <person name="Moawad H."/>
            <person name="Abd El-Rahim W.M."/>
            <person name="Sadowsky M.J."/>
        </authorList>
    </citation>
    <scope>NUCLEOTIDE SEQUENCE [LARGE SCALE GENOMIC DNA]</scope>
    <source>
        <strain evidence="4">2538-88</strain>
    </source>
</reference>
<gene>
    <name evidence="3" type="ORF">ATY35_20900</name>
    <name evidence="2" type="ORF">ATY37_20055</name>
</gene>
<keyword evidence="1" id="KW-0812">Transmembrane</keyword>
<evidence type="ECO:0000313" key="2">
    <source>
        <dbReference type="EMBL" id="KYN85006.1"/>
    </source>
</evidence>
<feature type="transmembrane region" description="Helical" evidence="1">
    <location>
        <begin position="21"/>
        <end position="44"/>
    </location>
</feature>